<feature type="transmembrane region" description="Helical" evidence="7">
    <location>
        <begin position="20"/>
        <end position="41"/>
    </location>
</feature>
<dbReference type="Proteomes" id="UP001321477">
    <property type="component" value="Chromosome"/>
</dbReference>
<sequence length="122" mass="13203">MTGTDLSIVRGEKTFAQRILGFFGNAFVNVLLILVAVFWLVPSIGLFITSFRSSADSASSGWWTVFTAPAQLTLENYANLIQNPTIMGSLWNTIVIVVPTTIAVAVIGSLAGYAFAWIDFLP</sequence>
<evidence type="ECO:0000256" key="7">
    <source>
        <dbReference type="SAM" id="Phobius"/>
    </source>
</evidence>
<evidence type="ECO:0000256" key="6">
    <source>
        <dbReference type="ARBA" id="ARBA00023136"/>
    </source>
</evidence>
<comment type="subcellular location">
    <subcellularLocation>
        <location evidence="1">Cell membrane</location>
        <topology evidence="1">Multi-pass membrane protein</topology>
    </subcellularLocation>
</comment>
<keyword evidence="4 7" id="KW-0812">Transmembrane</keyword>
<evidence type="ECO:0000256" key="4">
    <source>
        <dbReference type="ARBA" id="ARBA00022692"/>
    </source>
</evidence>
<keyword evidence="6 7" id="KW-0472">Membrane</keyword>
<evidence type="ECO:0008006" key="10">
    <source>
        <dbReference type="Google" id="ProtNLM"/>
    </source>
</evidence>
<keyword evidence="9" id="KW-1185">Reference proteome</keyword>
<organism evidence="8 9">
    <name type="scientific">Agromyces marinus</name>
    <dbReference type="NCBI Taxonomy" id="1389020"/>
    <lineage>
        <taxon>Bacteria</taxon>
        <taxon>Bacillati</taxon>
        <taxon>Actinomycetota</taxon>
        <taxon>Actinomycetes</taxon>
        <taxon>Micrococcales</taxon>
        <taxon>Microbacteriaceae</taxon>
        <taxon>Agromyces</taxon>
    </lineage>
</organism>
<dbReference type="SUPFAM" id="SSF161098">
    <property type="entry name" value="MetI-like"/>
    <property type="match status" value="1"/>
</dbReference>
<proteinExistence type="predicted"/>
<reference evidence="9" key="1">
    <citation type="journal article" date="2019" name="Int. J. Syst. Evol. Microbiol.">
        <title>The Global Catalogue of Microorganisms (GCM) 10K type strain sequencing project: providing services to taxonomists for standard genome sequencing and annotation.</title>
        <authorList>
            <consortium name="The Broad Institute Genomics Platform"/>
            <consortium name="The Broad Institute Genome Sequencing Center for Infectious Disease"/>
            <person name="Wu L."/>
            <person name="Ma J."/>
        </authorList>
    </citation>
    <scope>NUCLEOTIDE SEQUENCE [LARGE SCALE GENOMIC DNA]</scope>
    <source>
        <strain evidence="9">NBRC 109019</strain>
    </source>
</reference>
<feature type="transmembrane region" description="Helical" evidence="7">
    <location>
        <begin position="90"/>
        <end position="118"/>
    </location>
</feature>
<keyword evidence="5 7" id="KW-1133">Transmembrane helix</keyword>
<evidence type="ECO:0000256" key="2">
    <source>
        <dbReference type="ARBA" id="ARBA00022448"/>
    </source>
</evidence>
<evidence type="ECO:0000313" key="9">
    <source>
        <dbReference type="Proteomes" id="UP001321477"/>
    </source>
</evidence>
<feature type="transmembrane region" description="Helical" evidence="7">
    <location>
        <begin position="61"/>
        <end position="78"/>
    </location>
</feature>
<evidence type="ECO:0000256" key="3">
    <source>
        <dbReference type="ARBA" id="ARBA00022475"/>
    </source>
</evidence>
<evidence type="ECO:0000256" key="1">
    <source>
        <dbReference type="ARBA" id="ARBA00004651"/>
    </source>
</evidence>
<dbReference type="PANTHER" id="PTHR43744:SF4">
    <property type="entry name" value="OSMOPROTECTIVE COMPOUNDS UPTAKE PERMEASE PROTEIN GGTD"/>
    <property type="match status" value="1"/>
</dbReference>
<accession>A0ABM8H096</accession>
<dbReference type="Gene3D" id="1.10.3720.10">
    <property type="entry name" value="MetI-like"/>
    <property type="match status" value="1"/>
</dbReference>
<name>A0ABM8H096_9MICO</name>
<protein>
    <recommendedName>
        <fullName evidence="10">Carbohydrate ABC transporter permease</fullName>
    </recommendedName>
</protein>
<keyword evidence="3" id="KW-1003">Cell membrane</keyword>
<gene>
    <name evidence="8" type="ORF">GCM10025870_12610</name>
</gene>
<keyword evidence="2" id="KW-0813">Transport</keyword>
<evidence type="ECO:0000313" key="8">
    <source>
        <dbReference type="EMBL" id="BDZ54188.1"/>
    </source>
</evidence>
<dbReference type="RefSeq" id="WP_286329525.1">
    <property type="nucleotide sequence ID" value="NZ_AP027734.1"/>
</dbReference>
<dbReference type="InterPro" id="IPR035906">
    <property type="entry name" value="MetI-like_sf"/>
</dbReference>
<evidence type="ECO:0000256" key="5">
    <source>
        <dbReference type="ARBA" id="ARBA00022989"/>
    </source>
</evidence>
<dbReference type="EMBL" id="AP027734">
    <property type="protein sequence ID" value="BDZ54188.1"/>
    <property type="molecule type" value="Genomic_DNA"/>
</dbReference>
<dbReference type="PANTHER" id="PTHR43744">
    <property type="entry name" value="ABC TRANSPORTER PERMEASE PROTEIN MG189-RELATED-RELATED"/>
    <property type="match status" value="1"/>
</dbReference>